<dbReference type="OrthoDB" id="5875010at2759"/>
<dbReference type="EMBL" id="GL379849">
    <property type="protein sequence ID" value="EGT55077.1"/>
    <property type="molecule type" value="Genomic_DNA"/>
</dbReference>
<dbReference type="PROSITE" id="PS00518">
    <property type="entry name" value="ZF_RING_1"/>
    <property type="match status" value="1"/>
</dbReference>
<dbReference type="Proteomes" id="UP000008068">
    <property type="component" value="Unassembled WGS sequence"/>
</dbReference>
<evidence type="ECO:0000256" key="2">
    <source>
        <dbReference type="ARBA" id="ARBA00022771"/>
    </source>
</evidence>
<keyword evidence="5" id="KW-1133">Transmembrane helix</keyword>
<dbReference type="SMART" id="SM00184">
    <property type="entry name" value="RING"/>
    <property type="match status" value="1"/>
</dbReference>
<dbReference type="Pfam" id="PF13445">
    <property type="entry name" value="zf-RING_UBOX"/>
    <property type="match status" value="1"/>
</dbReference>
<reference evidence="8" key="1">
    <citation type="submission" date="2011-07" db="EMBL/GenBank/DDBJ databases">
        <authorList>
            <consortium name="Caenorhabditis brenneri Sequencing and Analysis Consortium"/>
            <person name="Wilson R.K."/>
        </authorList>
    </citation>
    <scope>NUCLEOTIDE SEQUENCE [LARGE SCALE GENOMIC DNA]</scope>
    <source>
        <strain evidence="8">PB2801</strain>
    </source>
</reference>
<evidence type="ECO:0000256" key="3">
    <source>
        <dbReference type="ARBA" id="ARBA00022833"/>
    </source>
</evidence>
<dbReference type="STRING" id="135651.G0N806"/>
<keyword evidence="5" id="KW-0472">Membrane</keyword>
<keyword evidence="1" id="KW-0479">Metal-binding</keyword>
<dbReference type="PANTHER" id="PTHR47156:SF10">
    <property type="entry name" value="E3 UBIQUITIN-PROTEIN LIGASE TRIM-21-RELATED"/>
    <property type="match status" value="1"/>
</dbReference>
<protein>
    <recommendedName>
        <fullName evidence="6">RING-type domain-containing protein</fullName>
    </recommendedName>
</protein>
<keyword evidence="5" id="KW-0812">Transmembrane</keyword>
<keyword evidence="8" id="KW-1185">Reference proteome</keyword>
<dbReference type="InterPro" id="IPR017907">
    <property type="entry name" value="Znf_RING_CS"/>
</dbReference>
<organism evidence="8">
    <name type="scientific">Caenorhabditis brenneri</name>
    <name type="common">Nematode worm</name>
    <dbReference type="NCBI Taxonomy" id="135651"/>
    <lineage>
        <taxon>Eukaryota</taxon>
        <taxon>Metazoa</taxon>
        <taxon>Ecdysozoa</taxon>
        <taxon>Nematoda</taxon>
        <taxon>Chromadorea</taxon>
        <taxon>Rhabditida</taxon>
        <taxon>Rhabditina</taxon>
        <taxon>Rhabditomorpha</taxon>
        <taxon>Rhabditoidea</taxon>
        <taxon>Rhabditidae</taxon>
        <taxon>Peloderinae</taxon>
        <taxon>Caenorhabditis</taxon>
    </lineage>
</organism>
<evidence type="ECO:0000313" key="7">
    <source>
        <dbReference type="EMBL" id="EGT55077.1"/>
    </source>
</evidence>
<gene>
    <name evidence="7" type="ORF">CAEBREN_00757</name>
</gene>
<keyword evidence="3" id="KW-0862">Zinc</keyword>
<dbReference type="InterPro" id="IPR001841">
    <property type="entry name" value="Znf_RING"/>
</dbReference>
<keyword evidence="2 4" id="KW-0863">Zinc-finger</keyword>
<dbReference type="PANTHER" id="PTHR47156">
    <property type="entry name" value="PROTEIN CBG20824"/>
    <property type="match status" value="1"/>
</dbReference>
<dbReference type="InterPro" id="IPR027370">
    <property type="entry name" value="Znf-RING_euk"/>
</dbReference>
<evidence type="ECO:0000259" key="6">
    <source>
        <dbReference type="PROSITE" id="PS50089"/>
    </source>
</evidence>
<dbReference type="HOGENOM" id="CLU_1628504_0_0_1"/>
<name>G0N806_CAEBE</name>
<feature type="transmembrane region" description="Helical" evidence="5">
    <location>
        <begin position="47"/>
        <end position="63"/>
    </location>
</feature>
<evidence type="ECO:0000313" key="8">
    <source>
        <dbReference type="Proteomes" id="UP000008068"/>
    </source>
</evidence>
<dbReference type="InterPro" id="IPR052667">
    <property type="entry name" value="E3_ubiquitin-ligase_RING"/>
</dbReference>
<dbReference type="Gene3D" id="3.30.40.10">
    <property type="entry name" value="Zinc/RING finger domain, C3HC4 (zinc finger)"/>
    <property type="match status" value="1"/>
</dbReference>
<feature type="domain" description="RING-type" evidence="6">
    <location>
        <begin position="92"/>
        <end position="138"/>
    </location>
</feature>
<dbReference type="InterPro" id="IPR013083">
    <property type="entry name" value="Znf_RING/FYVE/PHD"/>
</dbReference>
<dbReference type="PROSITE" id="PS50089">
    <property type="entry name" value="ZF_RING_2"/>
    <property type="match status" value="1"/>
</dbReference>
<dbReference type="SUPFAM" id="SSF57850">
    <property type="entry name" value="RING/U-box"/>
    <property type="match status" value="1"/>
</dbReference>
<dbReference type="GO" id="GO:0008270">
    <property type="term" value="F:zinc ion binding"/>
    <property type="evidence" value="ECO:0007669"/>
    <property type="project" value="UniProtKB-KW"/>
</dbReference>
<evidence type="ECO:0000256" key="5">
    <source>
        <dbReference type="SAM" id="Phobius"/>
    </source>
</evidence>
<proteinExistence type="predicted"/>
<evidence type="ECO:0000256" key="4">
    <source>
        <dbReference type="PROSITE-ProRule" id="PRU00175"/>
    </source>
</evidence>
<dbReference type="AlphaFoldDB" id="G0N806"/>
<feature type="transmembrane region" description="Helical" evidence="5">
    <location>
        <begin position="18"/>
        <end position="35"/>
    </location>
</feature>
<sequence length="163" mass="19188">MLDTPEPCSNPTQWVTDAFWFIILYLILIIFGFSAKFLYSEPIPAKGLLKVILVLLYFVYLYQCRKYFLAFLNRGIEHLFEPTEVDISKPTCKICYLNFDQIRRPLILKACGHTVCEECIENINTRGFRRILSCPFCRTPTVLEDQWELLPKNYAIIELYEGR</sequence>
<accession>G0N806</accession>
<dbReference type="InParanoid" id="G0N806"/>
<evidence type="ECO:0000256" key="1">
    <source>
        <dbReference type="ARBA" id="ARBA00022723"/>
    </source>
</evidence>